<evidence type="ECO:0000256" key="3">
    <source>
        <dbReference type="ARBA" id="ARBA00022840"/>
    </source>
</evidence>
<evidence type="ECO:0000313" key="8">
    <source>
        <dbReference type="EMBL" id="NSX56794.1"/>
    </source>
</evidence>
<reference evidence="8 9" key="1">
    <citation type="submission" date="2020-06" db="EMBL/GenBank/DDBJ databases">
        <title>Sulfitobacter algicola sp. nov., isolated from green algae.</title>
        <authorList>
            <person name="Wang C."/>
        </authorList>
    </citation>
    <scope>NUCLEOTIDE SEQUENCE [LARGE SCALE GENOMIC DNA]</scope>
    <source>
        <strain evidence="8 9">1151</strain>
    </source>
</reference>
<dbReference type="PANTHER" id="PTHR30121:SF12">
    <property type="entry name" value="TYPE IV SECRETION SYSTEM PROTEIN CAGE"/>
    <property type="match status" value="1"/>
</dbReference>
<keyword evidence="3" id="KW-0067">ATP-binding</keyword>
<dbReference type="InterPro" id="IPR027417">
    <property type="entry name" value="P-loop_NTPase"/>
</dbReference>
<dbReference type="PANTHER" id="PTHR30121">
    <property type="entry name" value="UNCHARACTERIZED PROTEIN YJGR-RELATED"/>
    <property type="match status" value="1"/>
</dbReference>
<comment type="caution">
    <text evidence="8">The sequence shown here is derived from an EMBL/GenBank/DDBJ whole genome shotgun (WGS) entry which is preliminary data.</text>
</comment>
<dbReference type="Proteomes" id="UP000777935">
    <property type="component" value="Unassembled WGS sequence"/>
</dbReference>
<dbReference type="Pfam" id="PF19044">
    <property type="entry name" value="P-loop_TraG"/>
    <property type="match status" value="1"/>
</dbReference>
<evidence type="ECO:0000256" key="2">
    <source>
        <dbReference type="ARBA" id="ARBA00022741"/>
    </source>
</evidence>
<evidence type="ECO:0000259" key="6">
    <source>
        <dbReference type="Pfam" id="PF03135"/>
    </source>
</evidence>
<feature type="domain" description="TraG P-loop" evidence="7">
    <location>
        <begin position="613"/>
        <end position="716"/>
    </location>
</feature>
<dbReference type="InterPro" id="IPR018145">
    <property type="entry name" value="CagE_TrbE_VirB_cntrl_dom"/>
</dbReference>
<dbReference type="Gene3D" id="3.40.50.300">
    <property type="entry name" value="P-loop containing nucleotide triphosphate hydrolases"/>
    <property type="match status" value="2"/>
</dbReference>
<dbReference type="InterPro" id="IPR043964">
    <property type="entry name" value="P-loop_TraG"/>
</dbReference>
<dbReference type="RefSeq" id="WP_174139946.1">
    <property type="nucleotide sequence ID" value="NZ_JABUFE010000019.1"/>
</dbReference>
<gene>
    <name evidence="8" type="ORF">HRQ87_18585</name>
</gene>
<feature type="domain" description="CagE TrbE VirB component of type IV transporter system central" evidence="6">
    <location>
        <begin position="175"/>
        <end position="372"/>
    </location>
</feature>
<dbReference type="EMBL" id="JABUFE010000019">
    <property type="protein sequence ID" value="NSX56794.1"/>
    <property type="molecule type" value="Genomic_DNA"/>
</dbReference>
<evidence type="ECO:0000313" key="9">
    <source>
        <dbReference type="Proteomes" id="UP000777935"/>
    </source>
</evidence>
<name>A0ABX2IV58_9RHOB</name>
<evidence type="ECO:0000256" key="4">
    <source>
        <dbReference type="ARBA" id="ARBA00023026"/>
    </source>
</evidence>
<dbReference type="Pfam" id="PF03135">
    <property type="entry name" value="CagE_TrbE_VirB"/>
    <property type="match status" value="1"/>
</dbReference>
<evidence type="ECO:0000256" key="1">
    <source>
        <dbReference type="ARBA" id="ARBA00006512"/>
    </source>
</evidence>
<evidence type="ECO:0000259" key="7">
    <source>
        <dbReference type="Pfam" id="PF19044"/>
    </source>
</evidence>
<dbReference type="InterPro" id="IPR051162">
    <property type="entry name" value="T4SS_component"/>
</dbReference>
<protein>
    <recommendedName>
        <fullName evidence="5">Type IV secretion system protein virB4</fullName>
    </recommendedName>
</protein>
<accession>A0ABX2IV58</accession>
<comment type="similarity">
    <text evidence="1">Belongs to the TrbE/VirB4 family.</text>
</comment>
<sequence length="788" mass="88016">MGSQTFRKRELLADNYLPFVRHADDHTVITTSRGAFQTMRLNGAAFLTADNKTINVLHERLANAMRQIADDNVMIYSHIVRRQDTELPIGDLKSSFGKWMDETYTSNLVTKRHFVNDLYVTVYVQPRGLAKLGLSQGVRKARKNDVEVDADLLEQLDETTTKLKASLQRYGPEMLGLVKNRLGVICSEPMTFLRELISGNRSLMPLVNGPLGNAVYTDRVLFGREAFEIRHAGGSTVGGILGMKDHMPKTRPTMFDELLSAPFRFVLAQSFRFLAKGAQLDEMKLRQGRMENANDAGFTQADELTDARDELMSNAWVMGEHNLSLMILADTTREKQAAMSDASRMLSDGGIVVAREDLGIESAFWAMLPGNHGKRLRPARLTSRNFAALSSFHNFPSGKPSGNFWGPAISKLKTTSGGPYFLNVHKGDLGHTFVCGPSGSGKTVFQLFVMSQLEKFGAKRVLFDKDRGGAIFVRASGGDYLDFKMGKPTGCAPFKAIPLNAATQPFFIDLIKSMLRDDQHPFTASDNARIERAVESLEQIDQAHRSVSVVREVLGTSAGDGDADIGTRFEKWCEGGRLAWVFEGERDEIGFEADLLGFDVTDFLDEPEIRNPIMLYLLYRVRQLINGQKIAIFIDEFWKALGDASFVEFAKDLLKVLRKQNGFIVMGTQDPSDVIASPISRTVINQCASKIFFPSDTAKEEEFVDEFGLSYREYTIIRSELETGQFLIRQGQDAVVCELDLKGQDDALAVLSGRTETVALMDEIIQQYSSDPDVWLPIFHHRRKELGL</sequence>
<dbReference type="SUPFAM" id="SSF52540">
    <property type="entry name" value="P-loop containing nucleoside triphosphate hydrolases"/>
    <property type="match status" value="1"/>
</dbReference>
<evidence type="ECO:0000256" key="5">
    <source>
        <dbReference type="ARBA" id="ARBA00023635"/>
    </source>
</evidence>
<keyword evidence="4" id="KW-0843">Virulence</keyword>
<keyword evidence="9" id="KW-1185">Reference proteome</keyword>
<organism evidence="8 9">
    <name type="scientific">Parasulfitobacter algicola</name>
    <dbReference type="NCBI Taxonomy" id="2614809"/>
    <lineage>
        <taxon>Bacteria</taxon>
        <taxon>Pseudomonadati</taxon>
        <taxon>Pseudomonadota</taxon>
        <taxon>Alphaproteobacteria</taxon>
        <taxon>Rhodobacterales</taxon>
        <taxon>Roseobacteraceae</taxon>
        <taxon>Parasulfitobacter</taxon>
    </lineage>
</organism>
<dbReference type="InterPro" id="IPR004346">
    <property type="entry name" value="CagE_TrbE_VirB"/>
</dbReference>
<dbReference type="NCBIfam" id="TIGR00929">
    <property type="entry name" value="VirB4_CagE"/>
    <property type="match status" value="1"/>
</dbReference>
<keyword evidence="2" id="KW-0547">Nucleotide-binding</keyword>
<proteinExistence type="inferred from homology"/>